<feature type="domain" description="D-glutamate N-acetyltransferase-like N-terminal" evidence="2">
    <location>
        <begin position="43"/>
        <end position="140"/>
    </location>
</feature>
<organism evidence="3 4">
    <name type="scientific">Aquimarina algicola</name>
    <dbReference type="NCBI Taxonomy" id="2589995"/>
    <lineage>
        <taxon>Bacteria</taxon>
        <taxon>Pseudomonadati</taxon>
        <taxon>Bacteroidota</taxon>
        <taxon>Flavobacteriia</taxon>
        <taxon>Flavobacteriales</taxon>
        <taxon>Flavobacteriaceae</taxon>
        <taxon>Aquimarina</taxon>
    </lineage>
</organism>
<dbReference type="EMBL" id="VFWZ01000002">
    <property type="protein sequence ID" value="TPN87406.1"/>
    <property type="molecule type" value="Genomic_DNA"/>
</dbReference>
<dbReference type="Gene3D" id="3.40.50.300">
    <property type="entry name" value="P-loop containing nucleotide triphosphate hydrolases"/>
    <property type="match status" value="1"/>
</dbReference>
<evidence type="ECO:0000313" key="4">
    <source>
        <dbReference type="Proteomes" id="UP000315540"/>
    </source>
</evidence>
<comment type="caution">
    <text evidence="3">The sequence shown here is derived from an EMBL/GenBank/DDBJ whole genome shotgun (WGS) entry which is preliminary data.</text>
</comment>
<dbReference type="InterPro" id="IPR035086">
    <property type="entry name" value="DgcN-like_C"/>
</dbReference>
<protein>
    <submittedName>
        <fullName evidence="3">DUF1611 domain-containing protein</fullName>
    </submittedName>
</protein>
<gene>
    <name evidence="3" type="ORF">FHK87_07435</name>
</gene>
<dbReference type="Pfam" id="PF17396">
    <property type="entry name" value="DUF1611_N"/>
    <property type="match status" value="1"/>
</dbReference>
<reference evidence="3 4" key="1">
    <citation type="submission" date="2019-06" db="EMBL/GenBank/DDBJ databases">
        <authorList>
            <person name="Meng X."/>
        </authorList>
    </citation>
    <scope>NUCLEOTIDE SEQUENCE [LARGE SCALE GENOMIC DNA]</scope>
    <source>
        <strain evidence="3 4">M625</strain>
    </source>
</reference>
<keyword evidence="4" id="KW-1185">Reference proteome</keyword>
<dbReference type="PANTHER" id="PTHR40690:SF1">
    <property type="entry name" value="DUF1611 DOMAIN-CONTAINING PROTEIN"/>
    <property type="match status" value="1"/>
</dbReference>
<proteinExistence type="predicted"/>
<dbReference type="SUPFAM" id="SSF52540">
    <property type="entry name" value="P-loop containing nucleoside triphosphate hydrolases"/>
    <property type="match status" value="1"/>
</dbReference>
<name>A0A504J923_9FLAO</name>
<dbReference type="InterPro" id="IPR011669">
    <property type="entry name" value="DgcN-like"/>
</dbReference>
<evidence type="ECO:0000313" key="3">
    <source>
        <dbReference type="EMBL" id="TPN87406.1"/>
    </source>
</evidence>
<dbReference type="Pfam" id="PF07755">
    <property type="entry name" value="DUF1611"/>
    <property type="match status" value="1"/>
</dbReference>
<feature type="domain" description="D-glutamate N-acetyltransferase-like C-terminal" evidence="1">
    <location>
        <begin position="148"/>
        <end position="344"/>
    </location>
</feature>
<sequence length="366" mass="40272">MQIMKTSAIVYCENEFGKLDGKVANGLVRLSGKYKIVGIIDSTKSGLDAGEYLDGIKNEIPIFQNFNKAIEILDSVPEYFIYGIAPLAPLLNNKEKKVIYTAIKSGMHIVNGLPEFLSDDAVCMELANKYNVSVFDVRKPPSKENLHHFTGKIRDVQIPIVKISGTDCAVGKRTTALKLVEALKNKGLNAIFVTTGQTGILQGSKYGIAIDVLSSGFATGEVENAILEAMKEQPDIIVVEGQGALSHPAFTSSSAILRGAMPKAIVLQHPPKRRTRCDFPDILMPTLESEIKMLETFSGSKVIAITINHEDMNDEEVEDITKAYEEKYQLPVTDVLKNDCGKLVEKLQEIFPDLIRVNPLLCQSQE</sequence>
<evidence type="ECO:0000259" key="1">
    <source>
        <dbReference type="Pfam" id="PF07755"/>
    </source>
</evidence>
<dbReference type="PIRSF" id="PIRSF026760">
    <property type="entry name" value="UCP026760"/>
    <property type="match status" value="1"/>
</dbReference>
<dbReference type="InterPro" id="IPR027417">
    <property type="entry name" value="P-loop_NTPase"/>
</dbReference>
<dbReference type="InterPro" id="IPR035402">
    <property type="entry name" value="DgcN-like_N"/>
</dbReference>
<dbReference type="OrthoDB" id="9778498at2"/>
<dbReference type="AlphaFoldDB" id="A0A504J923"/>
<accession>A0A504J923</accession>
<dbReference type="Gene3D" id="3.40.50.720">
    <property type="entry name" value="NAD(P)-binding Rossmann-like Domain"/>
    <property type="match status" value="1"/>
</dbReference>
<dbReference type="Proteomes" id="UP000315540">
    <property type="component" value="Unassembled WGS sequence"/>
</dbReference>
<evidence type="ECO:0000259" key="2">
    <source>
        <dbReference type="Pfam" id="PF17396"/>
    </source>
</evidence>
<dbReference type="PANTHER" id="PTHR40690">
    <property type="entry name" value="GLL3100 PROTEIN"/>
    <property type="match status" value="1"/>
</dbReference>